<dbReference type="RefSeq" id="WP_230056011.1">
    <property type="nucleotide sequence ID" value="NZ_CAJHOE010000001.1"/>
</dbReference>
<dbReference type="Proteomes" id="UP000789359">
    <property type="component" value="Unassembled WGS sequence"/>
</dbReference>
<sequence>MKKFLNFSLFFALFATSVLASELSKFKQQSGWSEFELNGKVKSMELTQTWHDGKNKNEKTTVFFNEQGYITKEIVKVDGKKEHSVEYKLNAQNFRLLANANDGTSTKFSYEFGDEVLYQTAEEFVNGKKPIQAKTVVKKFSKDGKILTEQIRSGGYTIAEFHTIYDEKGNKVKEQDGSGMVIFDISYIYDENGNLKQKSLLSPIESKVQYILYDNTHVTLIQNTEMQKPDGSEPALLESWTYKNTVDKNNNLTNVKIYSDDGKLLREDSYKYEYYK</sequence>
<keyword evidence="3" id="KW-1185">Reference proteome</keyword>
<reference evidence="2 3" key="1">
    <citation type="submission" date="2020-11" db="EMBL/GenBank/DDBJ databases">
        <authorList>
            <person name="Peeters C."/>
        </authorList>
    </citation>
    <scope>NUCLEOTIDE SEQUENCE [LARGE SCALE GENOMIC DNA]</scope>
    <source>
        <strain evidence="2 3">LMG 8286</strain>
    </source>
</reference>
<evidence type="ECO:0000256" key="1">
    <source>
        <dbReference type="SAM" id="SignalP"/>
    </source>
</evidence>
<feature type="chain" id="PRO_5046414670" evidence="1">
    <location>
        <begin position="21"/>
        <end position="276"/>
    </location>
</feature>
<evidence type="ECO:0000313" key="3">
    <source>
        <dbReference type="Proteomes" id="UP000789359"/>
    </source>
</evidence>
<evidence type="ECO:0000313" key="2">
    <source>
        <dbReference type="EMBL" id="CAD7286374.1"/>
    </source>
</evidence>
<dbReference type="Gene3D" id="2.180.10.10">
    <property type="entry name" value="RHS repeat-associated core"/>
    <property type="match status" value="1"/>
</dbReference>
<dbReference type="EMBL" id="CAJHOE010000001">
    <property type="protein sequence ID" value="CAD7286374.1"/>
    <property type="molecule type" value="Genomic_DNA"/>
</dbReference>
<keyword evidence="1" id="KW-0732">Signal</keyword>
<gene>
    <name evidence="2" type="ORF">LMG8286_00205</name>
</gene>
<name>A0ABN7K1L0_9BACT</name>
<protein>
    <submittedName>
        <fullName evidence="2">Uncharacterized protein</fullName>
    </submittedName>
</protein>
<accession>A0ABN7K1L0</accession>
<feature type="signal peptide" evidence="1">
    <location>
        <begin position="1"/>
        <end position="20"/>
    </location>
</feature>
<comment type="caution">
    <text evidence="2">The sequence shown here is derived from an EMBL/GenBank/DDBJ whole genome shotgun (WGS) entry which is preliminary data.</text>
</comment>
<proteinExistence type="predicted"/>
<organism evidence="2 3">
    <name type="scientific">Campylobacter suis</name>
    <dbReference type="NCBI Taxonomy" id="2790657"/>
    <lineage>
        <taxon>Bacteria</taxon>
        <taxon>Pseudomonadati</taxon>
        <taxon>Campylobacterota</taxon>
        <taxon>Epsilonproteobacteria</taxon>
        <taxon>Campylobacterales</taxon>
        <taxon>Campylobacteraceae</taxon>
        <taxon>Campylobacter</taxon>
    </lineage>
</organism>